<organism evidence="2 4">
    <name type="scientific">Acutalibacter muris</name>
    <dbReference type="NCBI Taxonomy" id="1796620"/>
    <lineage>
        <taxon>Bacteria</taxon>
        <taxon>Bacillati</taxon>
        <taxon>Bacillota</taxon>
        <taxon>Clostridia</taxon>
        <taxon>Eubacteriales</taxon>
        <taxon>Acutalibacteraceae</taxon>
        <taxon>Acutalibacter</taxon>
    </lineage>
</organism>
<dbReference type="Proteomes" id="UP000196710">
    <property type="component" value="Chromosome"/>
</dbReference>
<dbReference type="InterPro" id="IPR050583">
    <property type="entry name" value="Mycobacterial_A85_antigen"/>
</dbReference>
<accession>A0A1Z2XUE2</accession>
<dbReference type="GO" id="GO:0016747">
    <property type="term" value="F:acyltransferase activity, transferring groups other than amino-acyl groups"/>
    <property type="evidence" value="ECO:0007669"/>
    <property type="project" value="TreeGrafter"/>
</dbReference>
<dbReference type="RefSeq" id="WP_066538741.1">
    <property type="nucleotide sequence ID" value="NZ_CAJTCQ010000001.1"/>
</dbReference>
<dbReference type="EMBL" id="CP021422">
    <property type="protein sequence ID" value="ASB42040.1"/>
    <property type="molecule type" value="Genomic_DNA"/>
</dbReference>
<dbReference type="PANTHER" id="PTHR48098">
    <property type="entry name" value="ENTEROCHELIN ESTERASE-RELATED"/>
    <property type="match status" value="1"/>
</dbReference>
<gene>
    <name evidence="1" type="ORF">ADH66_16085</name>
    <name evidence="2" type="ORF">I5Q82_06460</name>
</gene>
<dbReference type="InterPro" id="IPR000801">
    <property type="entry name" value="Esterase-like"/>
</dbReference>
<dbReference type="Gene3D" id="3.40.50.1820">
    <property type="entry name" value="alpha/beta hydrolase"/>
    <property type="match status" value="1"/>
</dbReference>
<dbReference type="SUPFAM" id="SSF53474">
    <property type="entry name" value="alpha/beta-Hydrolases"/>
    <property type="match status" value="1"/>
</dbReference>
<protein>
    <recommendedName>
        <fullName evidence="5">Esterase</fullName>
    </recommendedName>
</protein>
<evidence type="ECO:0000313" key="2">
    <source>
        <dbReference type="EMBL" id="QQR31308.1"/>
    </source>
</evidence>
<evidence type="ECO:0000313" key="1">
    <source>
        <dbReference type="EMBL" id="ASB42040.1"/>
    </source>
</evidence>
<dbReference type="Proteomes" id="UP000596035">
    <property type="component" value="Chromosome"/>
</dbReference>
<name>A0A1Z2XUE2_9FIRM</name>
<dbReference type="AlphaFoldDB" id="A0A1Z2XUE2"/>
<keyword evidence="3" id="KW-1185">Reference proteome</keyword>
<evidence type="ECO:0000313" key="4">
    <source>
        <dbReference type="Proteomes" id="UP000596035"/>
    </source>
</evidence>
<dbReference type="InterPro" id="IPR029058">
    <property type="entry name" value="AB_hydrolase_fold"/>
</dbReference>
<reference evidence="2 4" key="3">
    <citation type="submission" date="2020-11" db="EMBL/GenBank/DDBJ databases">
        <title>Closed and high quality bacterial genomes of the OMM12 community.</title>
        <authorList>
            <person name="Marbouty M."/>
            <person name="Lamy-Besnier Q."/>
            <person name="Debarbieux L."/>
            <person name="Koszul R."/>
        </authorList>
    </citation>
    <scope>NUCLEOTIDE SEQUENCE [LARGE SCALE GENOMIC DNA]</scope>
    <source>
        <strain evidence="2 4">KB18</strain>
    </source>
</reference>
<reference evidence="3" key="2">
    <citation type="submission" date="2017-05" db="EMBL/GenBank/DDBJ databases">
        <title>Improved OligoMM genomes.</title>
        <authorList>
            <person name="Garzetti D."/>
        </authorList>
    </citation>
    <scope>NUCLEOTIDE SEQUENCE [LARGE SCALE GENOMIC DNA]</scope>
    <source>
        <strain evidence="3">KB18</strain>
    </source>
</reference>
<reference evidence="1" key="1">
    <citation type="journal article" date="2017" name="Genome Announc.">
        <title>High-Quality Whole-Genome Sequences of the Oligo-Mouse-Microbiota Bacterial Community.</title>
        <authorList>
            <person name="Garzetti D."/>
            <person name="Brugiroux S."/>
            <person name="Bunk B."/>
            <person name="Pukall R."/>
            <person name="McCoy K.D."/>
            <person name="Macpherson A.J."/>
            <person name="Stecher B."/>
        </authorList>
    </citation>
    <scope>NUCLEOTIDE SEQUENCE</scope>
    <source>
        <strain evidence="1">KB18</strain>
    </source>
</reference>
<dbReference type="PANTHER" id="PTHR48098:SF1">
    <property type="entry name" value="DIACYLGLYCEROL ACYLTRANSFERASE_MYCOLYLTRANSFERASE AG85A"/>
    <property type="match status" value="1"/>
</dbReference>
<dbReference type="KEGG" id="amur:ADH66_16085"/>
<dbReference type="Pfam" id="PF00756">
    <property type="entry name" value="Esterase"/>
    <property type="match status" value="1"/>
</dbReference>
<sequence length="257" mass="29520">MARIMCNFFSYSLGHGVDIEVTLPSFTSCNMEGERSHKLPGRFPVLYLLHGHGNDYAVWHRYTSVDRYAEEKRIAIVTFSVGNKPYSNEPGGDNFYDFLEQELPDFLENYFPISGDPKDRYIAGLSMGGYGALLHGLENPERYRAIGAFSPAVFSQKQLEENPRGLRLKDLYAVTEKALAGRKVPDLFLCIGDKDFLYGPVTEYHDFLKRVWTGARLRYDDMPGYEHEFAIWDLEVSSFLDWIPREDVFKQMGPNKV</sequence>
<evidence type="ECO:0000313" key="3">
    <source>
        <dbReference type="Proteomes" id="UP000196710"/>
    </source>
</evidence>
<proteinExistence type="predicted"/>
<dbReference type="OrthoDB" id="9803578at2"/>
<dbReference type="EMBL" id="CP065321">
    <property type="protein sequence ID" value="QQR31308.1"/>
    <property type="molecule type" value="Genomic_DNA"/>
</dbReference>
<evidence type="ECO:0008006" key="5">
    <source>
        <dbReference type="Google" id="ProtNLM"/>
    </source>
</evidence>